<dbReference type="Gene3D" id="1.20.1150.12">
    <property type="entry name" value="Endoplasmic reticulum resident protein 29, C-terminal domain"/>
    <property type="match status" value="1"/>
</dbReference>
<accession>A0A1Y1XLS7</accession>
<dbReference type="GO" id="GO:0005783">
    <property type="term" value="C:endoplasmic reticulum"/>
    <property type="evidence" value="ECO:0007669"/>
    <property type="project" value="InterPro"/>
</dbReference>
<dbReference type="PROSITE" id="PS00194">
    <property type="entry name" value="THIOREDOXIN_1"/>
    <property type="match status" value="2"/>
</dbReference>
<evidence type="ECO:0000256" key="2">
    <source>
        <dbReference type="ARBA" id="ARBA00006347"/>
    </source>
</evidence>
<keyword evidence="8" id="KW-0676">Redox-active center</keyword>
<dbReference type="PRINTS" id="PR00421">
    <property type="entry name" value="THIOREDOXIN"/>
</dbReference>
<evidence type="ECO:0000256" key="8">
    <source>
        <dbReference type="ARBA" id="ARBA00023284"/>
    </source>
</evidence>
<evidence type="ECO:0000259" key="11">
    <source>
        <dbReference type="PROSITE" id="PS51352"/>
    </source>
</evidence>
<dbReference type="InterPro" id="IPR036249">
    <property type="entry name" value="Thioredoxin-like_sf"/>
</dbReference>
<dbReference type="OrthoDB" id="10264505at2759"/>
<proteinExistence type="inferred from homology"/>
<keyword evidence="6" id="KW-1015">Disulfide bond</keyword>
<dbReference type="PANTHER" id="PTHR45672">
    <property type="entry name" value="PROTEIN DISULFIDE-ISOMERASE C17H9.14C-RELATED"/>
    <property type="match status" value="1"/>
</dbReference>
<dbReference type="Pfam" id="PF07749">
    <property type="entry name" value="ERp29"/>
    <property type="match status" value="1"/>
</dbReference>
<comment type="similarity">
    <text evidence="2 9">Belongs to the protein disulfide isomerase family.</text>
</comment>
<organism evidence="12 13">
    <name type="scientific">Anaeromyces robustus</name>
    <dbReference type="NCBI Taxonomy" id="1754192"/>
    <lineage>
        <taxon>Eukaryota</taxon>
        <taxon>Fungi</taxon>
        <taxon>Fungi incertae sedis</taxon>
        <taxon>Chytridiomycota</taxon>
        <taxon>Chytridiomycota incertae sedis</taxon>
        <taxon>Neocallimastigomycetes</taxon>
        <taxon>Neocallimastigales</taxon>
        <taxon>Neocallimastigaceae</taxon>
        <taxon>Anaeromyces</taxon>
    </lineage>
</organism>
<dbReference type="AlphaFoldDB" id="A0A1Y1XLS7"/>
<evidence type="ECO:0000256" key="1">
    <source>
        <dbReference type="ARBA" id="ARBA00001182"/>
    </source>
</evidence>
<keyword evidence="5" id="KW-0677">Repeat</keyword>
<evidence type="ECO:0000256" key="6">
    <source>
        <dbReference type="ARBA" id="ARBA00023157"/>
    </source>
</evidence>
<protein>
    <recommendedName>
        <fullName evidence="3">protein disulfide-isomerase</fullName>
        <ecNumber evidence="3">5.3.4.1</ecNumber>
    </recommendedName>
</protein>
<dbReference type="Proteomes" id="UP000193944">
    <property type="component" value="Unassembled WGS sequence"/>
</dbReference>
<evidence type="ECO:0000256" key="4">
    <source>
        <dbReference type="ARBA" id="ARBA00022729"/>
    </source>
</evidence>
<evidence type="ECO:0000256" key="9">
    <source>
        <dbReference type="RuleBase" id="RU004208"/>
    </source>
</evidence>
<evidence type="ECO:0000256" key="5">
    <source>
        <dbReference type="ARBA" id="ARBA00022737"/>
    </source>
</evidence>
<dbReference type="Pfam" id="PF00085">
    <property type="entry name" value="Thioredoxin"/>
    <property type="match status" value="2"/>
</dbReference>
<dbReference type="GO" id="GO:0003756">
    <property type="term" value="F:protein disulfide isomerase activity"/>
    <property type="evidence" value="ECO:0007669"/>
    <property type="project" value="UniProtKB-EC"/>
</dbReference>
<comment type="caution">
    <text evidence="12">The sequence shown here is derived from an EMBL/GenBank/DDBJ whole genome shotgun (WGS) entry which is preliminary data.</text>
</comment>
<name>A0A1Y1XLS7_9FUNG</name>
<dbReference type="InterPro" id="IPR005788">
    <property type="entry name" value="PDI_thioredoxin-like_dom"/>
</dbReference>
<evidence type="ECO:0000313" key="12">
    <source>
        <dbReference type="EMBL" id="ORX86692.1"/>
    </source>
</evidence>
<dbReference type="CDD" id="cd02998">
    <property type="entry name" value="PDI_a_ERp38"/>
    <property type="match status" value="1"/>
</dbReference>
<sequence length="383" mass="44072">MFKRSILLALLVFCISFVSAGMVELDDTKFNELIGGDVPILVEFYAPWCGHCKNLKPTYDLVAEAYEHVKEKVYISKIDGDKYKELAKSQGVKSYPTIKLYMPQDKKGILYDKERSLEEFVKFIDEKTGLIGKPKSIRSYVVELDESNFDEVVGDPKNHVMVLFYAPWCGHCKKLQPTYEKVAKDFHKEKNVIIARVDATANVDLGTRYLIGSFPTIYFFEANKRNSNPEPYDNGVEEADFVRYLNDKCDTFRTVGGGLNNGAGRDYDMDKMVKKYVLSNNPVQRGDLLNYMRIFSLDKKNSSTKFYYKIIQKITDDRDFIFRECERVEKILKTLNVDDQFYDNFKTRLNILEVFRGATLEAIEEEKAAAAANTSKLRPNGEL</sequence>
<dbReference type="STRING" id="1754192.A0A1Y1XLS7"/>
<dbReference type="EMBL" id="MCFG01000018">
    <property type="protein sequence ID" value="ORX86692.1"/>
    <property type="molecule type" value="Genomic_DNA"/>
</dbReference>
<reference evidence="12 13" key="1">
    <citation type="submission" date="2016-08" db="EMBL/GenBank/DDBJ databases">
        <title>A Parts List for Fungal Cellulosomes Revealed by Comparative Genomics.</title>
        <authorList>
            <consortium name="DOE Joint Genome Institute"/>
            <person name="Haitjema C.H."/>
            <person name="Gilmore S.P."/>
            <person name="Henske J.K."/>
            <person name="Solomon K.V."/>
            <person name="De Groot R."/>
            <person name="Kuo A."/>
            <person name="Mondo S.J."/>
            <person name="Salamov A.A."/>
            <person name="Labutti K."/>
            <person name="Zhao Z."/>
            <person name="Chiniquy J."/>
            <person name="Barry K."/>
            <person name="Brewer H.M."/>
            <person name="Purvine S.O."/>
            <person name="Wright A.T."/>
            <person name="Boxma B."/>
            <person name="Van Alen T."/>
            <person name="Hackstein J.H."/>
            <person name="Baker S.E."/>
            <person name="Grigoriev I.V."/>
            <person name="O'Malley M.A."/>
        </authorList>
    </citation>
    <scope>NUCLEOTIDE SEQUENCE [LARGE SCALE GENOMIC DNA]</scope>
    <source>
        <strain evidence="12 13">S4</strain>
    </source>
</reference>
<dbReference type="NCBIfam" id="TIGR01126">
    <property type="entry name" value="pdi_dom"/>
    <property type="match status" value="1"/>
</dbReference>
<dbReference type="InterPro" id="IPR017937">
    <property type="entry name" value="Thioredoxin_CS"/>
</dbReference>
<feature type="chain" id="PRO_5011005058" description="protein disulfide-isomerase" evidence="10">
    <location>
        <begin position="21"/>
        <end position="383"/>
    </location>
</feature>
<evidence type="ECO:0000313" key="13">
    <source>
        <dbReference type="Proteomes" id="UP000193944"/>
    </source>
</evidence>
<feature type="domain" description="Thioredoxin" evidence="11">
    <location>
        <begin position="133"/>
        <end position="250"/>
    </location>
</feature>
<dbReference type="InterPro" id="IPR036356">
    <property type="entry name" value="ERp29_C_sf"/>
</dbReference>
<dbReference type="PROSITE" id="PS51352">
    <property type="entry name" value="THIOREDOXIN_2"/>
    <property type="match status" value="2"/>
</dbReference>
<comment type="catalytic activity">
    <reaction evidence="1">
        <text>Catalyzes the rearrangement of -S-S- bonds in proteins.</text>
        <dbReference type="EC" id="5.3.4.1"/>
    </reaction>
</comment>
<dbReference type="EC" id="5.3.4.1" evidence="3"/>
<dbReference type="InterPro" id="IPR051063">
    <property type="entry name" value="PDI"/>
</dbReference>
<dbReference type="Gene3D" id="3.40.30.10">
    <property type="entry name" value="Glutaredoxin"/>
    <property type="match status" value="2"/>
</dbReference>
<dbReference type="SUPFAM" id="SSF47933">
    <property type="entry name" value="ERP29 C domain-like"/>
    <property type="match status" value="1"/>
</dbReference>
<dbReference type="GO" id="GO:0006457">
    <property type="term" value="P:protein folding"/>
    <property type="evidence" value="ECO:0007669"/>
    <property type="project" value="TreeGrafter"/>
</dbReference>
<reference evidence="12 13" key="2">
    <citation type="submission" date="2016-08" db="EMBL/GenBank/DDBJ databases">
        <title>Pervasive Adenine N6-methylation of Active Genes in Fungi.</title>
        <authorList>
            <consortium name="DOE Joint Genome Institute"/>
            <person name="Mondo S.J."/>
            <person name="Dannebaum R.O."/>
            <person name="Kuo R.C."/>
            <person name="Labutti K."/>
            <person name="Haridas S."/>
            <person name="Kuo A."/>
            <person name="Salamov A."/>
            <person name="Ahrendt S.R."/>
            <person name="Lipzen A."/>
            <person name="Sullivan W."/>
            <person name="Andreopoulos W.B."/>
            <person name="Clum A."/>
            <person name="Lindquist E."/>
            <person name="Daum C."/>
            <person name="Ramamoorthy G.K."/>
            <person name="Gryganskyi A."/>
            <person name="Culley D."/>
            <person name="Magnuson J.K."/>
            <person name="James T.Y."/>
            <person name="O'Malley M.A."/>
            <person name="Stajich J.E."/>
            <person name="Spatafora J.W."/>
            <person name="Visel A."/>
            <person name="Grigoriev I.V."/>
        </authorList>
    </citation>
    <scope>NUCLEOTIDE SEQUENCE [LARGE SCALE GENOMIC DNA]</scope>
    <source>
        <strain evidence="12 13">S4</strain>
    </source>
</reference>
<dbReference type="SUPFAM" id="SSF52833">
    <property type="entry name" value="Thioredoxin-like"/>
    <property type="match status" value="2"/>
</dbReference>
<gene>
    <name evidence="12" type="ORF">BCR32DRAFT_289879</name>
</gene>
<keyword evidence="13" id="KW-1185">Reference proteome</keyword>
<feature type="domain" description="Thioredoxin" evidence="11">
    <location>
        <begin position="4"/>
        <end position="129"/>
    </location>
</feature>
<evidence type="ECO:0000256" key="7">
    <source>
        <dbReference type="ARBA" id="ARBA00023235"/>
    </source>
</evidence>
<dbReference type="PANTHER" id="PTHR45672:SF11">
    <property type="entry name" value="PROTEIN DISULFIDE-ISOMERASE C17H9.14C"/>
    <property type="match status" value="1"/>
</dbReference>
<keyword evidence="7 12" id="KW-0413">Isomerase</keyword>
<dbReference type="InterPro" id="IPR013766">
    <property type="entry name" value="Thioredoxin_domain"/>
</dbReference>
<keyword evidence="4 10" id="KW-0732">Signal</keyword>
<evidence type="ECO:0000256" key="3">
    <source>
        <dbReference type="ARBA" id="ARBA00012723"/>
    </source>
</evidence>
<feature type="signal peptide" evidence="10">
    <location>
        <begin position="1"/>
        <end position="20"/>
    </location>
</feature>
<evidence type="ECO:0000256" key="10">
    <source>
        <dbReference type="SAM" id="SignalP"/>
    </source>
</evidence>
<dbReference type="InterPro" id="IPR011679">
    <property type="entry name" value="ERp29_C"/>
</dbReference>